<evidence type="ECO:0000313" key="4">
    <source>
        <dbReference type="EMBL" id="MEE2049693.1"/>
    </source>
</evidence>
<dbReference type="Proteomes" id="UP001348641">
    <property type="component" value="Unassembled WGS sequence"/>
</dbReference>
<feature type="compositionally biased region" description="Low complexity" evidence="2">
    <location>
        <begin position="1"/>
        <end position="10"/>
    </location>
</feature>
<comment type="caution">
    <text evidence="4">The sequence shown here is derived from an EMBL/GenBank/DDBJ whole genome shotgun (WGS) entry which is preliminary data.</text>
</comment>
<feature type="transmembrane region" description="Helical" evidence="3">
    <location>
        <begin position="26"/>
        <end position="54"/>
    </location>
</feature>
<dbReference type="RefSeq" id="WP_330156983.1">
    <property type="nucleotide sequence ID" value="NZ_BAAAJA010000005.1"/>
</dbReference>
<keyword evidence="3" id="KW-0812">Transmembrane</keyword>
<dbReference type="Pfam" id="PF04203">
    <property type="entry name" value="Sortase"/>
    <property type="match status" value="1"/>
</dbReference>
<dbReference type="NCBIfam" id="TIGR01076">
    <property type="entry name" value="sortase_fam"/>
    <property type="match status" value="1"/>
</dbReference>
<feature type="region of interest" description="Disordered" evidence="2">
    <location>
        <begin position="65"/>
        <end position="86"/>
    </location>
</feature>
<feature type="compositionally biased region" description="Polar residues" evidence="2">
    <location>
        <begin position="65"/>
        <end position="77"/>
    </location>
</feature>
<keyword evidence="1" id="KW-0378">Hydrolase</keyword>
<dbReference type="CDD" id="cd05830">
    <property type="entry name" value="Sortase_E"/>
    <property type="match status" value="1"/>
</dbReference>
<dbReference type="Gene3D" id="2.40.260.10">
    <property type="entry name" value="Sortase"/>
    <property type="match status" value="1"/>
</dbReference>
<dbReference type="InterPro" id="IPR042003">
    <property type="entry name" value="Sortase_E"/>
</dbReference>
<feature type="region of interest" description="Disordered" evidence="2">
    <location>
        <begin position="1"/>
        <end position="20"/>
    </location>
</feature>
<proteinExistence type="predicted"/>
<dbReference type="InterPro" id="IPR023365">
    <property type="entry name" value="Sortase_dom-sf"/>
</dbReference>
<dbReference type="InterPro" id="IPR005754">
    <property type="entry name" value="Sortase"/>
</dbReference>
<organism evidence="4 5">
    <name type="scientific">Nocardiopsis tropica</name>
    <dbReference type="NCBI Taxonomy" id="109330"/>
    <lineage>
        <taxon>Bacteria</taxon>
        <taxon>Bacillati</taxon>
        <taxon>Actinomycetota</taxon>
        <taxon>Actinomycetes</taxon>
        <taxon>Streptosporangiales</taxon>
        <taxon>Nocardiopsidaceae</taxon>
        <taxon>Nocardiopsis</taxon>
    </lineage>
</organism>
<sequence length="248" mass="27248">MILPAQPEPGRAGGRRRRPRRTAGDVIRGVVGLFGELALTTGLVMLLLAAWVLYGKTFETHQEQNQLTQGLDEQWSQPVGPDSEPLPGSAHSRLYIPSLDLDWVVVHGVTQDDIRHAPGHYPDSAEPGQVGNYAIAAHRSPGMFWDVDLLQEGDPIVLEGQENFYTYEVIGDEVVTPDQTHVVGPDPFDPDNDEPERALVTLTTCYPKLSNEKRLIVYAELADTRPKDQGMPESIAHMAPAAAQNEEG</sequence>
<name>A0ABU7KK93_9ACTN</name>
<gene>
    <name evidence="4" type="ORF">Q8A49_04210</name>
</gene>
<evidence type="ECO:0000313" key="5">
    <source>
        <dbReference type="Proteomes" id="UP001348641"/>
    </source>
</evidence>
<evidence type="ECO:0000256" key="3">
    <source>
        <dbReference type="SAM" id="Phobius"/>
    </source>
</evidence>
<feature type="region of interest" description="Disordered" evidence="2">
    <location>
        <begin position="226"/>
        <end position="248"/>
    </location>
</feature>
<reference evidence="4 5" key="1">
    <citation type="submission" date="2023-07" db="EMBL/GenBank/DDBJ databases">
        <authorList>
            <person name="Girao M."/>
            <person name="Carvalho M.F."/>
        </authorList>
    </citation>
    <scope>NUCLEOTIDE SEQUENCE [LARGE SCALE GENOMIC DNA]</scope>
    <source>
        <strain evidence="4 5">66/93</strain>
    </source>
</reference>
<dbReference type="SUPFAM" id="SSF63817">
    <property type="entry name" value="Sortase"/>
    <property type="match status" value="1"/>
</dbReference>
<accession>A0ABU7KK93</accession>
<keyword evidence="3" id="KW-1133">Transmembrane helix</keyword>
<dbReference type="NCBIfam" id="NF033747">
    <property type="entry name" value="class_E_sortase"/>
    <property type="match status" value="1"/>
</dbReference>
<keyword evidence="3" id="KW-0472">Membrane</keyword>
<dbReference type="InterPro" id="IPR053465">
    <property type="entry name" value="Sortase_Class_E"/>
</dbReference>
<dbReference type="EMBL" id="JAUUCC010000006">
    <property type="protein sequence ID" value="MEE2049693.1"/>
    <property type="molecule type" value="Genomic_DNA"/>
</dbReference>
<evidence type="ECO:0000256" key="2">
    <source>
        <dbReference type="SAM" id="MobiDB-lite"/>
    </source>
</evidence>
<protein>
    <submittedName>
        <fullName evidence="4">Class E sortase</fullName>
    </submittedName>
</protein>
<evidence type="ECO:0000256" key="1">
    <source>
        <dbReference type="ARBA" id="ARBA00022801"/>
    </source>
</evidence>